<evidence type="ECO:0000256" key="1">
    <source>
        <dbReference type="SAM" id="Coils"/>
    </source>
</evidence>
<evidence type="ECO:0000256" key="2">
    <source>
        <dbReference type="SAM" id="Phobius"/>
    </source>
</evidence>
<evidence type="ECO:0000313" key="4">
    <source>
        <dbReference type="Proteomes" id="UP000264002"/>
    </source>
</evidence>
<dbReference type="RefSeq" id="WP_117331386.1">
    <property type="nucleotide sequence ID" value="NZ_QUWK01000017.1"/>
</dbReference>
<dbReference type="EMBL" id="QUWK01000017">
    <property type="protein sequence ID" value="RFU93833.1"/>
    <property type="molecule type" value="Genomic_DNA"/>
</dbReference>
<sequence length="114" mass="13133">MVQDWYTVEIDRQPSAKHHHSERLQHAMILGMLFLLMAAIFLPLWQRGINRSLEMEYQRLLENRQALEEEQQVLMASISSLSMPEALTSGAWEKALVFQPIKAEAVLGISRSNQ</sequence>
<name>A0A372MEE4_9SPIR</name>
<keyword evidence="2" id="KW-0812">Transmembrane</keyword>
<reference evidence="3 4" key="2">
    <citation type="submission" date="2018-09" db="EMBL/GenBank/DDBJ databases">
        <title>Genome of Sphaerochaeta halotolerans strain 4-11.</title>
        <authorList>
            <person name="Nazina T.N."/>
            <person name="Sokolova D.S."/>
        </authorList>
    </citation>
    <scope>NUCLEOTIDE SEQUENCE [LARGE SCALE GENOMIC DNA]</scope>
    <source>
        <strain evidence="3 4">4-11</strain>
    </source>
</reference>
<keyword evidence="2" id="KW-0472">Membrane</keyword>
<dbReference type="Proteomes" id="UP000264002">
    <property type="component" value="Unassembled WGS sequence"/>
</dbReference>
<evidence type="ECO:0000313" key="3">
    <source>
        <dbReference type="EMBL" id="RFU93833.1"/>
    </source>
</evidence>
<keyword evidence="4" id="KW-1185">Reference proteome</keyword>
<comment type="caution">
    <text evidence="3">The sequence shown here is derived from an EMBL/GenBank/DDBJ whole genome shotgun (WGS) entry which is preliminary data.</text>
</comment>
<keyword evidence="1" id="KW-0175">Coiled coil</keyword>
<feature type="transmembrane region" description="Helical" evidence="2">
    <location>
        <begin position="24"/>
        <end position="45"/>
    </location>
</feature>
<dbReference type="AlphaFoldDB" id="A0A372MEE4"/>
<organism evidence="3 4">
    <name type="scientific">Sphaerochaeta halotolerans</name>
    <dbReference type="NCBI Taxonomy" id="2293840"/>
    <lineage>
        <taxon>Bacteria</taxon>
        <taxon>Pseudomonadati</taxon>
        <taxon>Spirochaetota</taxon>
        <taxon>Spirochaetia</taxon>
        <taxon>Spirochaetales</taxon>
        <taxon>Sphaerochaetaceae</taxon>
        <taxon>Sphaerochaeta</taxon>
    </lineage>
</organism>
<keyword evidence="2" id="KW-1133">Transmembrane helix</keyword>
<gene>
    <name evidence="3" type="ORF">DYP60_12690</name>
</gene>
<reference evidence="4" key="1">
    <citation type="submission" date="2018-08" db="EMBL/GenBank/DDBJ databases">
        <authorList>
            <person name="Grouzdev D.S."/>
            <person name="Krutkina M.S."/>
        </authorList>
    </citation>
    <scope>NUCLEOTIDE SEQUENCE [LARGE SCALE GENOMIC DNA]</scope>
    <source>
        <strain evidence="4">4-11</strain>
    </source>
</reference>
<feature type="coiled-coil region" evidence="1">
    <location>
        <begin position="50"/>
        <end position="77"/>
    </location>
</feature>
<protein>
    <submittedName>
        <fullName evidence="3">Uncharacterized protein</fullName>
    </submittedName>
</protein>
<proteinExistence type="predicted"/>
<accession>A0A372MEE4</accession>